<evidence type="ECO:0000313" key="3">
    <source>
        <dbReference type="Proteomes" id="UP000236370"/>
    </source>
</evidence>
<dbReference type="EMBL" id="NBAG03000261">
    <property type="protein sequence ID" value="PNI56819.1"/>
    <property type="molecule type" value="Genomic_DNA"/>
</dbReference>
<feature type="compositionally biased region" description="Polar residues" evidence="1">
    <location>
        <begin position="79"/>
        <end position="90"/>
    </location>
</feature>
<sequence length="90" mass="10150">NSIFSPSQLRYQHGLGTPDLRQTLPNLKNFMEHGLMVRWTSALQEHSKLRKGIVATAGRGTDSTTHSARGDSKNPRQAYLQTCVLQNRHH</sequence>
<feature type="non-terminal residue" evidence="2">
    <location>
        <position position="1"/>
    </location>
</feature>
<dbReference type="Proteomes" id="UP000236370">
    <property type="component" value="Unassembled WGS sequence"/>
</dbReference>
<organism evidence="2 3">
    <name type="scientific">Pan troglodytes</name>
    <name type="common">Chimpanzee</name>
    <dbReference type="NCBI Taxonomy" id="9598"/>
    <lineage>
        <taxon>Eukaryota</taxon>
        <taxon>Metazoa</taxon>
        <taxon>Chordata</taxon>
        <taxon>Craniata</taxon>
        <taxon>Vertebrata</taxon>
        <taxon>Euteleostomi</taxon>
        <taxon>Mammalia</taxon>
        <taxon>Eutheria</taxon>
        <taxon>Euarchontoglires</taxon>
        <taxon>Primates</taxon>
        <taxon>Haplorrhini</taxon>
        <taxon>Catarrhini</taxon>
        <taxon>Hominidae</taxon>
        <taxon>Pan</taxon>
    </lineage>
</organism>
<evidence type="ECO:0000256" key="1">
    <source>
        <dbReference type="SAM" id="MobiDB-lite"/>
    </source>
</evidence>
<dbReference type="AlphaFoldDB" id="A0A2J8MBC2"/>
<feature type="region of interest" description="Disordered" evidence="1">
    <location>
        <begin position="54"/>
        <end position="90"/>
    </location>
</feature>
<comment type="caution">
    <text evidence="2">The sequence shown here is derived from an EMBL/GenBank/DDBJ whole genome shotgun (WGS) entry which is preliminary data.</text>
</comment>
<protein>
    <submittedName>
        <fullName evidence="2">UVRAG isoform 10</fullName>
    </submittedName>
</protein>
<gene>
    <name evidence="2" type="ORF">CK820_G0021850</name>
</gene>
<proteinExistence type="predicted"/>
<reference evidence="2 3" key="1">
    <citation type="submission" date="2017-12" db="EMBL/GenBank/DDBJ databases">
        <title>High-resolution comparative analysis of great ape genomes.</title>
        <authorList>
            <person name="Pollen A."/>
            <person name="Hastie A."/>
            <person name="Hormozdiari F."/>
            <person name="Dougherty M."/>
            <person name="Liu R."/>
            <person name="Chaisson M."/>
            <person name="Hoppe E."/>
            <person name="Hill C."/>
            <person name="Pang A."/>
            <person name="Hillier L."/>
            <person name="Baker C."/>
            <person name="Armstrong J."/>
            <person name="Shendure J."/>
            <person name="Paten B."/>
            <person name="Wilson R."/>
            <person name="Chao H."/>
            <person name="Schneider V."/>
            <person name="Ventura M."/>
            <person name="Kronenberg Z."/>
            <person name="Murali S."/>
            <person name="Gordon D."/>
            <person name="Cantsilieris S."/>
            <person name="Munson K."/>
            <person name="Nelson B."/>
            <person name="Raja A."/>
            <person name="Underwood J."/>
            <person name="Diekhans M."/>
            <person name="Fiddes I."/>
            <person name="Haussler D."/>
            <person name="Eichler E."/>
        </authorList>
    </citation>
    <scope>NUCLEOTIDE SEQUENCE [LARGE SCALE GENOMIC DNA]</scope>
    <source>
        <strain evidence="2">Yerkes chimp pedigree #C0471</strain>
    </source>
</reference>
<evidence type="ECO:0000313" key="2">
    <source>
        <dbReference type="EMBL" id="PNI56819.1"/>
    </source>
</evidence>
<name>A0A2J8MBC2_PANTR</name>
<accession>A0A2J8MBC2</accession>